<dbReference type="Gene3D" id="3.40.50.1010">
    <property type="entry name" value="5'-nuclease"/>
    <property type="match status" value="1"/>
</dbReference>
<name>A0A4R4IXQ2_9GAMM</name>
<evidence type="ECO:0000313" key="3">
    <source>
        <dbReference type="Proteomes" id="UP000295598"/>
    </source>
</evidence>
<evidence type="ECO:0000259" key="1">
    <source>
        <dbReference type="Pfam" id="PF01850"/>
    </source>
</evidence>
<dbReference type="InterPro" id="IPR002716">
    <property type="entry name" value="PIN_dom"/>
</dbReference>
<dbReference type="Pfam" id="PF01850">
    <property type="entry name" value="PIN"/>
    <property type="match status" value="1"/>
</dbReference>
<dbReference type="RefSeq" id="WP_132356150.1">
    <property type="nucleotide sequence ID" value="NZ_CAWOJO010000064.1"/>
</dbReference>
<sequence length="132" mass="14615">MTILVDTSVWVDHFKNRNDGLIQLLSRDLVLIHPMVLAEIACGTPPAPRLRTLGDLGLLPPSHQASIAEVMAFIENEKLYGLGCGFIDITLLASTLITPGARLWTLDKRLERLAKRLNVSYQESIKNLGALR</sequence>
<protein>
    <submittedName>
        <fullName evidence="2">VapC toxin family PIN domain ribonuclease</fullName>
    </submittedName>
</protein>
<feature type="domain" description="PIN" evidence="1">
    <location>
        <begin position="3"/>
        <end position="115"/>
    </location>
</feature>
<dbReference type="SUPFAM" id="SSF88723">
    <property type="entry name" value="PIN domain-like"/>
    <property type="match status" value="1"/>
</dbReference>
<dbReference type="InterPro" id="IPR029060">
    <property type="entry name" value="PIN-like_dom_sf"/>
</dbReference>
<accession>A0A4R4IXQ2</accession>
<gene>
    <name evidence="2" type="ORF">C5467_21870</name>
</gene>
<evidence type="ECO:0000313" key="2">
    <source>
        <dbReference type="EMBL" id="TDB45421.1"/>
    </source>
</evidence>
<dbReference type="Proteomes" id="UP000295598">
    <property type="component" value="Unassembled WGS sequence"/>
</dbReference>
<reference evidence="2 3" key="1">
    <citation type="journal article" date="2019" name="Int. J. Syst. Evol. Microbiol.">
        <title>Photorhabdus khanii subsp. guanajuatensis subsp. nov., isolated from Heterorhabditis atacamensis, and Photorhabdus luminescens subsp. mexicana subsp. nov., isolated from Heterorhabditis mexicana entomopathogenic nematodes.</title>
        <authorList>
            <person name="Machado R.A.R."/>
            <person name="Bruno P."/>
            <person name="Arce C.C.M."/>
            <person name="Liechti N."/>
            <person name="Kohler A."/>
            <person name="Bernal J."/>
            <person name="Bruggmann R."/>
            <person name="Turlings T.C.J."/>
        </authorList>
    </citation>
    <scope>NUCLEOTIDE SEQUENCE [LARGE SCALE GENOMIC DNA]</scope>
    <source>
        <strain evidence="2 3">MEX20-17</strain>
    </source>
</reference>
<dbReference type="EMBL" id="PUJY01000064">
    <property type="protein sequence ID" value="TDB45421.1"/>
    <property type="molecule type" value="Genomic_DNA"/>
</dbReference>
<dbReference type="AlphaFoldDB" id="A0A4R4IXQ2"/>
<organism evidence="2 3">
    <name type="scientific">Photorhabdus khanii subsp. guanajuatensis</name>
    <dbReference type="NCBI Taxonomy" id="2100166"/>
    <lineage>
        <taxon>Bacteria</taxon>
        <taxon>Pseudomonadati</taxon>
        <taxon>Pseudomonadota</taxon>
        <taxon>Gammaproteobacteria</taxon>
        <taxon>Enterobacterales</taxon>
        <taxon>Morganellaceae</taxon>
        <taxon>Photorhabdus</taxon>
    </lineage>
</organism>
<proteinExistence type="predicted"/>
<comment type="caution">
    <text evidence="2">The sequence shown here is derived from an EMBL/GenBank/DDBJ whole genome shotgun (WGS) entry which is preliminary data.</text>
</comment>